<name>A0A9K3JIM6_HELAN</name>
<dbReference type="AlphaFoldDB" id="A0A9K3JIM6"/>
<evidence type="ECO:0000313" key="2">
    <source>
        <dbReference type="Proteomes" id="UP000215914"/>
    </source>
</evidence>
<accession>A0A9K3JIM6</accession>
<dbReference type="Gramene" id="mRNA:HanXRQr2_Chr03g0128961">
    <property type="protein sequence ID" value="CDS:HanXRQr2_Chr03g0128961.1"/>
    <property type="gene ID" value="HanXRQr2_Chr03g0128961"/>
</dbReference>
<sequence>MAMDPAADGILEADGTVVEVTPHAVVALAPPQPTTAAHKHASQHQPLTVDTLLLLGQDLERDVETEAPRAVVAAVAALECPHQKHASVRPLDGMVGEVTPHVVVAPAPPQPTTAAHKHASQHQPVTVDTLLLLGQDLERDVETEAPRAVVAAVAALECPHRKHASVRPLDGTVGEVTPHAVVAPAPPQLTTATHKQASRHQPVTVDTLLLLGQDLEQRDVKTEAPRMVVAAVATLECPHRKHASVRPLAWVADRPGRIKKLVSLVTWGPKDS</sequence>
<comment type="caution">
    <text evidence="1">The sequence shown here is derived from an EMBL/GenBank/DDBJ whole genome shotgun (WGS) entry which is preliminary data.</text>
</comment>
<proteinExistence type="predicted"/>
<gene>
    <name evidence="1" type="ORF">HanXRQr2_Chr03g0128961</name>
</gene>
<dbReference type="Proteomes" id="UP000215914">
    <property type="component" value="Unassembled WGS sequence"/>
</dbReference>
<keyword evidence="2" id="KW-1185">Reference proteome</keyword>
<dbReference type="EMBL" id="MNCJ02000318">
    <property type="protein sequence ID" value="KAF5815955.1"/>
    <property type="molecule type" value="Genomic_DNA"/>
</dbReference>
<protein>
    <submittedName>
        <fullName evidence="1">Uncharacterized protein</fullName>
    </submittedName>
</protein>
<organism evidence="1 2">
    <name type="scientific">Helianthus annuus</name>
    <name type="common">Common sunflower</name>
    <dbReference type="NCBI Taxonomy" id="4232"/>
    <lineage>
        <taxon>Eukaryota</taxon>
        <taxon>Viridiplantae</taxon>
        <taxon>Streptophyta</taxon>
        <taxon>Embryophyta</taxon>
        <taxon>Tracheophyta</taxon>
        <taxon>Spermatophyta</taxon>
        <taxon>Magnoliopsida</taxon>
        <taxon>eudicotyledons</taxon>
        <taxon>Gunneridae</taxon>
        <taxon>Pentapetalae</taxon>
        <taxon>asterids</taxon>
        <taxon>campanulids</taxon>
        <taxon>Asterales</taxon>
        <taxon>Asteraceae</taxon>
        <taxon>Asteroideae</taxon>
        <taxon>Heliantheae alliance</taxon>
        <taxon>Heliantheae</taxon>
        <taxon>Helianthus</taxon>
    </lineage>
</organism>
<reference evidence="1" key="1">
    <citation type="journal article" date="2017" name="Nature">
        <title>The sunflower genome provides insights into oil metabolism, flowering and Asterid evolution.</title>
        <authorList>
            <person name="Badouin H."/>
            <person name="Gouzy J."/>
            <person name="Grassa C.J."/>
            <person name="Murat F."/>
            <person name="Staton S.E."/>
            <person name="Cottret L."/>
            <person name="Lelandais-Briere C."/>
            <person name="Owens G.L."/>
            <person name="Carrere S."/>
            <person name="Mayjonade B."/>
            <person name="Legrand L."/>
            <person name="Gill N."/>
            <person name="Kane N.C."/>
            <person name="Bowers J.E."/>
            <person name="Hubner S."/>
            <person name="Bellec A."/>
            <person name="Berard A."/>
            <person name="Berges H."/>
            <person name="Blanchet N."/>
            <person name="Boniface M.C."/>
            <person name="Brunel D."/>
            <person name="Catrice O."/>
            <person name="Chaidir N."/>
            <person name="Claudel C."/>
            <person name="Donnadieu C."/>
            <person name="Faraut T."/>
            <person name="Fievet G."/>
            <person name="Helmstetter N."/>
            <person name="King M."/>
            <person name="Knapp S.J."/>
            <person name="Lai Z."/>
            <person name="Le Paslier M.C."/>
            <person name="Lippi Y."/>
            <person name="Lorenzon L."/>
            <person name="Mandel J.R."/>
            <person name="Marage G."/>
            <person name="Marchand G."/>
            <person name="Marquand E."/>
            <person name="Bret-Mestries E."/>
            <person name="Morien E."/>
            <person name="Nambeesan S."/>
            <person name="Nguyen T."/>
            <person name="Pegot-Espagnet P."/>
            <person name="Pouilly N."/>
            <person name="Raftis F."/>
            <person name="Sallet E."/>
            <person name="Schiex T."/>
            <person name="Thomas J."/>
            <person name="Vandecasteele C."/>
            <person name="Vares D."/>
            <person name="Vear F."/>
            <person name="Vautrin S."/>
            <person name="Crespi M."/>
            <person name="Mangin B."/>
            <person name="Burke J.M."/>
            <person name="Salse J."/>
            <person name="Munos S."/>
            <person name="Vincourt P."/>
            <person name="Rieseberg L.H."/>
            <person name="Langlade N.B."/>
        </authorList>
    </citation>
    <scope>NUCLEOTIDE SEQUENCE</scope>
    <source>
        <tissue evidence="1">Leaves</tissue>
    </source>
</reference>
<evidence type="ECO:0000313" key="1">
    <source>
        <dbReference type="EMBL" id="KAF5815955.1"/>
    </source>
</evidence>
<reference evidence="1" key="2">
    <citation type="submission" date="2020-06" db="EMBL/GenBank/DDBJ databases">
        <title>Helianthus annuus Genome sequencing and assembly Release 2.</title>
        <authorList>
            <person name="Gouzy J."/>
            <person name="Langlade N."/>
            <person name="Munos S."/>
        </authorList>
    </citation>
    <scope>NUCLEOTIDE SEQUENCE</scope>
    <source>
        <tissue evidence="1">Leaves</tissue>
    </source>
</reference>